<feature type="compositionally biased region" description="Basic and acidic residues" evidence="1">
    <location>
        <begin position="37"/>
        <end position="51"/>
    </location>
</feature>
<reference evidence="2" key="1">
    <citation type="submission" date="2015-10" db="EMBL/GenBank/DDBJ databases">
        <authorList>
            <person name="Gilbert D.G."/>
        </authorList>
    </citation>
    <scope>NUCLEOTIDE SEQUENCE</scope>
</reference>
<sequence>MRQKIRGQMSKRGQGRPGKGWKREKAGIASPAYLRSVSDEFERHEPAWTGG</sequence>
<accession>A0A160U553</accession>
<evidence type="ECO:0000313" key="2">
    <source>
        <dbReference type="EMBL" id="CUS57749.1"/>
    </source>
</evidence>
<dbReference type="EMBL" id="CZQD01000048">
    <property type="protein sequence ID" value="CUS57749.1"/>
    <property type="molecule type" value="Genomic_DNA"/>
</dbReference>
<feature type="region of interest" description="Disordered" evidence="1">
    <location>
        <begin position="1"/>
        <end position="51"/>
    </location>
</feature>
<dbReference type="AlphaFoldDB" id="A0A160U553"/>
<organism evidence="2">
    <name type="scientific">hydrothermal vent metagenome</name>
    <dbReference type="NCBI Taxonomy" id="652676"/>
    <lineage>
        <taxon>unclassified sequences</taxon>
        <taxon>metagenomes</taxon>
        <taxon>ecological metagenomes</taxon>
    </lineage>
</organism>
<proteinExistence type="predicted"/>
<protein>
    <submittedName>
        <fullName evidence="2">Uncharacterized protein</fullName>
    </submittedName>
</protein>
<evidence type="ECO:0000256" key="1">
    <source>
        <dbReference type="SAM" id="MobiDB-lite"/>
    </source>
</evidence>
<name>A0A160U553_9ZZZZ</name>
<gene>
    <name evidence="2" type="ORF">MGWOODY_Hyp1829</name>
</gene>